<keyword evidence="9" id="KW-1185">Reference proteome</keyword>
<dbReference type="InterPro" id="IPR015797">
    <property type="entry name" value="NUDIX_hydrolase-like_dom_sf"/>
</dbReference>
<dbReference type="CDD" id="cd03426">
    <property type="entry name" value="NUDIX_CoAse_Nudt7"/>
    <property type="match status" value="1"/>
</dbReference>
<keyword evidence="5" id="KW-0460">Magnesium</keyword>
<comment type="caution">
    <text evidence="8">The sequence shown here is derived from an EMBL/GenBank/DDBJ whole genome shotgun (WGS) entry which is preliminary data.</text>
</comment>
<comment type="cofactor">
    <cofactor evidence="1">
        <name>Mn(2+)</name>
        <dbReference type="ChEBI" id="CHEBI:29035"/>
    </cofactor>
</comment>
<organism evidence="8 9">
    <name type="scientific">Puccinia graminis f. sp. tritici</name>
    <dbReference type="NCBI Taxonomy" id="56615"/>
    <lineage>
        <taxon>Eukaryota</taxon>
        <taxon>Fungi</taxon>
        <taxon>Dikarya</taxon>
        <taxon>Basidiomycota</taxon>
        <taxon>Pucciniomycotina</taxon>
        <taxon>Pucciniomycetes</taxon>
        <taxon>Pucciniales</taxon>
        <taxon>Pucciniaceae</taxon>
        <taxon>Puccinia</taxon>
    </lineage>
</organism>
<evidence type="ECO:0000259" key="7">
    <source>
        <dbReference type="PROSITE" id="PS51462"/>
    </source>
</evidence>
<evidence type="ECO:0000313" key="8">
    <source>
        <dbReference type="EMBL" id="KAA1101560.1"/>
    </source>
</evidence>
<evidence type="ECO:0000256" key="1">
    <source>
        <dbReference type="ARBA" id="ARBA00001936"/>
    </source>
</evidence>
<name>A0A5B0PLP9_PUCGR</name>
<dbReference type="Gene3D" id="3.90.79.10">
    <property type="entry name" value="Nucleoside Triphosphate Pyrophosphohydrolase"/>
    <property type="match status" value="1"/>
</dbReference>
<evidence type="ECO:0000256" key="6">
    <source>
        <dbReference type="ARBA" id="ARBA00023211"/>
    </source>
</evidence>
<evidence type="ECO:0000256" key="4">
    <source>
        <dbReference type="ARBA" id="ARBA00022801"/>
    </source>
</evidence>
<keyword evidence="6" id="KW-0464">Manganese</keyword>
<evidence type="ECO:0000313" key="9">
    <source>
        <dbReference type="Proteomes" id="UP000324748"/>
    </source>
</evidence>
<sequence length="283" mass="31305">MSRRLSHSLSSILAGSSSVGLDRLSPLTGVDLAHIRLALSSSSANRRLETSPLIEPLGRVKRHAAVLLGLSNIHNRGPGLILTMRSQKMRTHPGEISFPGGHQDPEIDQSLLGTALREAHEEVGLTPQQIEYLGSLEPLLSNSGSTLVWPFVVFIHSLEPQLALRTPTLMIPRLMSRLATAPLRSPGLEDLQGKQQVAEVELVFQISLAALLEPHRQSPSCFRNDPQRPYLEWNVKPEIEIARNNLAGKPLPERPTNSSLTHHKLWGLTGWLIHTFLQTIRLL</sequence>
<dbReference type="GO" id="GO:0010945">
    <property type="term" value="F:coenzyme A diphosphatase activity"/>
    <property type="evidence" value="ECO:0007669"/>
    <property type="project" value="InterPro"/>
</dbReference>
<reference evidence="8 9" key="1">
    <citation type="submission" date="2019-05" db="EMBL/GenBank/DDBJ databases">
        <title>Emergence of the Ug99 lineage of the wheat stem rust pathogen through somatic hybridization.</title>
        <authorList>
            <person name="Li F."/>
            <person name="Upadhyaya N.M."/>
            <person name="Sperschneider J."/>
            <person name="Matny O."/>
            <person name="Nguyen-Phuc H."/>
            <person name="Mago R."/>
            <person name="Raley C."/>
            <person name="Miller M.E."/>
            <person name="Silverstein K.A.T."/>
            <person name="Henningsen E."/>
            <person name="Hirsch C.D."/>
            <person name="Visser B."/>
            <person name="Pretorius Z.A."/>
            <person name="Steffenson B.J."/>
            <person name="Schwessinger B."/>
            <person name="Dodds P.N."/>
            <person name="Figueroa M."/>
        </authorList>
    </citation>
    <scope>NUCLEOTIDE SEQUENCE [LARGE SCALE GENOMIC DNA]</scope>
    <source>
        <strain evidence="8">21-0</strain>
    </source>
</reference>
<dbReference type="GO" id="GO:0046872">
    <property type="term" value="F:metal ion binding"/>
    <property type="evidence" value="ECO:0007669"/>
    <property type="project" value="UniProtKB-KW"/>
</dbReference>
<dbReference type="PANTHER" id="PTHR12992:SF24">
    <property type="entry name" value="PEROXISOMAL COENZYME A DIPHOSPHATASE NUDT7"/>
    <property type="match status" value="1"/>
</dbReference>
<dbReference type="InterPro" id="IPR045121">
    <property type="entry name" value="CoAse"/>
</dbReference>
<keyword evidence="3" id="KW-0479">Metal-binding</keyword>
<evidence type="ECO:0000256" key="2">
    <source>
        <dbReference type="ARBA" id="ARBA00001946"/>
    </source>
</evidence>
<accession>A0A5B0PLP9</accession>
<dbReference type="OrthoDB" id="206213at2759"/>
<evidence type="ECO:0000256" key="5">
    <source>
        <dbReference type="ARBA" id="ARBA00022842"/>
    </source>
</evidence>
<feature type="domain" description="Nudix hydrolase" evidence="7">
    <location>
        <begin position="61"/>
        <end position="236"/>
    </location>
</feature>
<dbReference type="EMBL" id="VSWC01000053">
    <property type="protein sequence ID" value="KAA1101560.1"/>
    <property type="molecule type" value="Genomic_DNA"/>
</dbReference>
<gene>
    <name evidence="8" type="ORF">PGT21_024307</name>
</gene>
<evidence type="ECO:0000256" key="3">
    <source>
        <dbReference type="ARBA" id="ARBA00022723"/>
    </source>
</evidence>
<keyword evidence="4" id="KW-0378">Hydrolase</keyword>
<dbReference type="InterPro" id="IPR000086">
    <property type="entry name" value="NUDIX_hydrolase_dom"/>
</dbReference>
<dbReference type="SUPFAM" id="SSF55811">
    <property type="entry name" value="Nudix"/>
    <property type="match status" value="1"/>
</dbReference>
<dbReference type="GO" id="GO:0015938">
    <property type="term" value="P:coenzyme A catabolic process"/>
    <property type="evidence" value="ECO:0007669"/>
    <property type="project" value="TreeGrafter"/>
</dbReference>
<dbReference type="AlphaFoldDB" id="A0A5B0PLP9"/>
<protein>
    <recommendedName>
        <fullName evidence="7">Nudix hydrolase domain-containing protein</fullName>
    </recommendedName>
</protein>
<dbReference type="Proteomes" id="UP000324748">
    <property type="component" value="Unassembled WGS sequence"/>
</dbReference>
<proteinExistence type="predicted"/>
<dbReference type="PROSITE" id="PS51462">
    <property type="entry name" value="NUDIX"/>
    <property type="match status" value="1"/>
</dbReference>
<dbReference type="PANTHER" id="PTHR12992">
    <property type="entry name" value="NUDIX HYDROLASE"/>
    <property type="match status" value="1"/>
</dbReference>
<dbReference type="Pfam" id="PF00293">
    <property type="entry name" value="NUDIX"/>
    <property type="match status" value="1"/>
</dbReference>
<comment type="cofactor">
    <cofactor evidence="2">
        <name>Mg(2+)</name>
        <dbReference type="ChEBI" id="CHEBI:18420"/>
    </cofactor>
</comment>